<feature type="transmembrane region" description="Helical" evidence="1">
    <location>
        <begin position="12"/>
        <end position="34"/>
    </location>
</feature>
<evidence type="ECO:0000256" key="1">
    <source>
        <dbReference type="SAM" id="Phobius"/>
    </source>
</evidence>
<keyword evidence="3" id="KW-1185">Reference proteome</keyword>
<evidence type="ECO:0000313" key="2">
    <source>
        <dbReference type="EMBL" id="BDG08672.1"/>
    </source>
</evidence>
<feature type="transmembrane region" description="Helical" evidence="1">
    <location>
        <begin position="112"/>
        <end position="131"/>
    </location>
</feature>
<name>A0ABM7X9Z7_9BACT</name>
<evidence type="ECO:0000313" key="3">
    <source>
        <dbReference type="Proteomes" id="UP001162734"/>
    </source>
</evidence>
<dbReference type="RefSeq" id="WP_248345859.1">
    <property type="nucleotide sequence ID" value="NZ_AP025592.1"/>
</dbReference>
<gene>
    <name evidence="2" type="ORF">AMPC_17850</name>
</gene>
<accession>A0ABM7X9Z7</accession>
<reference evidence="3" key="1">
    <citation type="journal article" date="2022" name="Int. J. Syst. Evol. Microbiol.">
        <title>Anaeromyxobacter oryzae sp. nov., Anaeromyxobacter diazotrophicus sp. nov. and Anaeromyxobacter paludicola sp. nov., isolated from paddy soils.</title>
        <authorList>
            <person name="Itoh H."/>
            <person name="Xu Z."/>
            <person name="Mise K."/>
            <person name="Masuda Y."/>
            <person name="Ushijima N."/>
            <person name="Hayakawa C."/>
            <person name="Shiratori Y."/>
            <person name="Senoo K."/>
        </authorList>
    </citation>
    <scope>NUCLEOTIDE SEQUENCE [LARGE SCALE GENOMIC DNA]</scope>
    <source>
        <strain evidence="3">Red630</strain>
    </source>
</reference>
<evidence type="ECO:0008006" key="4">
    <source>
        <dbReference type="Google" id="ProtNLM"/>
    </source>
</evidence>
<dbReference type="InterPro" id="IPR021279">
    <property type="entry name" value="DUF2721"/>
</dbReference>
<keyword evidence="1" id="KW-0472">Membrane</keyword>
<keyword evidence="1" id="KW-0812">Transmembrane</keyword>
<dbReference type="EMBL" id="AP025592">
    <property type="protein sequence ID" value="BDG08672.1"/>
    <property type="molecule type" value="Genomic_DNA"/>
</dbReference>
<dbReference type="Pfam" id="PF11026">
    <property type="entry name" value="DUF2721"/>
    <property type="match status" value="1"/>
</dbReference>
<protein>
    <recommendedName>
        <fullName evidence="4">DUF2721 domain-containing protein</fullName>
    </recommendedName>
</protein>
<organism evidence="2 3">
    <name type="scientific">Anaeromyxobacter paludicola</name>
    <dbReference type="NCBI Taxonomy" id="2918171"/>
    <lineage>
        <taxon>Bacteria</taxon>
        <taxon>Pseudomonadati</taxon>
        <taxon>Myxococcota</taxon>
        <taxon>Myxococcia</taxon>
        <taxon>Myxococcales</taxon>
        <taxon>Cystobacterineae</taxon>
        <taxon>Anaeromyxobacteraceae</taxon>
        <taxon>Anaeromyxobacter</taxon>
    </lineage>
</organism>
<dbReference type="Proteomes" id="UP001162734">
    <property type="component" value="Chromosome"/>
</dbReference>
<sequence>MSPDSPVAAVTHAIQLSIAPVFLLTSVAAFLSVLSTRLGRIVDRARVLVDRLEAAPPERRAAIRDELWLLVRRRHLINLAITCGVTTALFVCLLIALAFAGSMTQADWTRGVAALFVLAMIAFVGALLLFLREILLAVASVKIAPDASREE</sequence>
<proteinExistence type="predicted"/>
<feature type="transmembrane region" description="Helical" evidence="1">
    <location>
        <begin position="76"/>
        <end position="100"/>
    </location>
</feature>
<keyword evidence="1" id="KW-1133">Transmembrane helix</keyword>